<dbReference type="CDD" id="cd07771">
    <property type="entry name" value="ASKHA_NBD_FGGY_RhaB-like"/>
    <property type="match status" value="1"/>
</dbReference>
<dbReference type="InterPro" id="IPR018485">
    <property type="entry name" value="FGGY_C"/>
</dbReference>
<evidence type="ECO:0000256" key="1">
    <source>
        <dbReference type="ARBA" id="ARBA00009156"/>
    </source>
</evidence>
<dbReference type="Pfam" id="PF00370">
    <property type="entry name" value="FGGY_N"/>
    <property type="match status" value="1"/>
</dbReference>
<comment type="caution">
    <text evidence="10">The sequence shown here is derived from an EMBL/GenBank/DDBJ whole genome shotgun (WGS) entry which is preliminary data.</text>
</comment>
<dbReference type="AlphaFoldDB" id="A0A840V2C5"/>
<evidence type="ECO:0000256" key="2">
    <source>
        <dbReference type="ARBA" id="ARBA00022679"/>
    </source>
</evidence>
<keyword evidence="6" id="KW-1015">Disulfide bond</keyword>
<evidence type="ECO:0000256" key="3">
    <source>
        <dbReference type="ARBA" id="ARBA00022741"/>
    </source>
</evidence>
<dbReference type="InterPro" id="IPR018484">
    <property type="entry name" value="FGGY_N"/>
</dbReference>
<keyword evidence="3" id="KW-0547">Nucleotide-binding</keyword>
<dbReference type="Gene3D" id="3.30.420.40">
    <property type="match status" value="2"/>
</dbReference>
<dbReference type="GO" id="GO:0006071">
    <property type="term" value="P:glycerol metabolic process"/>
    <property type="evidence" value="ECO:0007669"/>
    <property type="project" value="TreeGrafter"/>
</dbReference>
<dbReference type="GO" id="GO:0019301">
    <property type="term" value="P:rhamnose catabolic process"/>
    <property type="evidence" value="ECO:0007669"/>
    <property type="project" value="InterPro"/>
</dbReference>
<sequence length="490" mass="53943">MPIFIAIDLGAGSGRLIAGVFREERLSLEEVHRFENPGTDLPGGSFWNVVGLFREIQEGLRIAAGRYGDEIVAIGIDTWGCDFALLDEAGRLLGLPHQYRDPRHEGMAEVMHARMPEAIVYQHTGITTQFYNSSLHLLAENQKPSPALVGASALLFVPDLLSYWLCGSAAIERTVASTSQLLDPATGDWAWEVIDAMGLPKAIFGHLVDPGTPLGVLRDDVQRVTGLGPVRVVASASHDTAAAVAGIPMENDERLWLSSGTWSIMGIETDAPIRSREAFDARCCNELGVDQSVRFLKNIAGLWLIQECRRQWALEGESLSYAELAKLADAAEPFQAFIDPDDPIFASPGNMPERIREYCRRRQQPVPEDKGQILRIASESLALKYRVVLDRFRQLTGKSFTRLHAGGGGIQNETLMQATADACQLEIIAGPVEATSCGNLIVQMVATGHLKSLAEGRALLRRSFDFPIYQPHRPELWEGPLERFRKHLAS</sequence>
<feature type="domain" description="Carbohydrate kinase FGGY N-terminal" evidence="8">
    <location>
        <begin position="4"/>
        <end position="246"/>
    </location>
</feature>
<keyword evidence="11" id="KW-1185">Reference proteome</keyword>
<dbReference type="PANTHER" id="PTHR10196">
    <property type="entry name" value="SUGAR KINASE"/>
    <property type="match status" value="1"/>
</dbReference>
<keyword evidence="2" id="KW-0808">Transferase</keyword>
<dbReference type="RefSeq" id="WP_184014666.1">
    <property type="nucleotide sequence ID" value="NZ_JACHFD010000001.1"/>
</dbReference>
<gene>
    <name evidence="10" type="ORF">HNR46_000045</name>
</gene>
<dbReference type="PANTHER" id="PTHR10196:SF93">
    <property type="entry name" value="L-RHAMNULOKINASE"/>
    <property type="match status" value="1"/>
</dbReference>
<feature type="domain" description="Carbohydrate kinase FGGY C-terminal" evidence="9">
    <location>
        <begin position="257"/>
        <end position="446"/>
    </location>
</feature>
<evidence type="ECO:0000256" key="4">
    <source>
        <dbReference type="ARBA" id="ARBA00022777"/>
    </source>
</evidence>
<dbReference type="GO" id="GO:0005524">
    <property type="term" value="F:ATP binding"/>
    <property type="evidence" value="ECO:0007669"/>
    <property type="project" value="UniProtKB-KW"/>
</dbReference>
<dbReference type="Proteomes" id="UP000557717">
    <property type="component" value="Unassembled WGS sequence"/>
</dbReference>
<evidence type="ECO:0000256" key="7">
    <source>
        <dbReference type="ARBA" id="ARBA00023308"/>
    </source>
</evidence>
<keyword evidence="5" id="KW-0067">ATP-binding</keyword>
<dbReference type="InterPro" id="IPR013449">
    <property type="entry name" value="Rhamnulokinase"/>
</dbReference>
<dbReference type="SUPFAM" id="SSF53067">
    <property type="entry name" value="Actin-like ATPase domain"/>
    <property type="match status" value="2"/>
</dbReference>
<dbReference type="Pfam" id="PF02782">
    <property type="entry name" value="FGGY_C"/>
    <property type="match status" value="1"/>
</dbReference>
<evidence type="ECO:0000313" key="11">
    <source>
        <dbReference type="Proteomes" id="UP000557717"/>
    </source>
</evidence>
<proteinExistence type="inferred from homology"/>
<reference evidence="10 11" key="1">
    <citation type="submission" date="2020-08" db="EMBL/GenBank/DDBJ databases">
        <title>Genomic Encyclopedia of Type Strains, Phase IV (KMG-IV): sequencing the most valuable type-strain genomes for metagenomic binning, comparative biology and taxonomic classification.</title>
        <authorList>
            <person name="Goeker M."/>
        </authorList>
    </citation>
    <scope>NUCLEOTIDE SEQUENCE [LARGE SCALE GENOMIC DNA]</scope>
    <source>
        <strain evidence="10 11">YC6886</strain>
    </source>
</reference>
<name>A0A840V2C5_9BACT</name>
<comment type="similarity">
    <text evidence="1">Belongs to the FGGY kinase family.</text>
</comment>
<dbReference type="InterPro" id="IPR043129">
    <property type="entry name" value="ATPase_NBD"/>
</dbReference>
<dbReference type="GO" id="GO:0008993">
    <property type="term" value="F:rhamnulokinase activity"/>
    <property type="evidence" value="ECO:0007669"/>
    <property type="project" value="InterPro"/>
</dbReference>
<evidence type="ECO:0000256" key="6">
    <source>
        <dbReference type="ARBA" id="ARBA00023157"/>
    </source>
</evidence>
<evidence type="ECO:0000259" key="8">
    <source>
        <dbReference type="Pfam" id="PF00370"/>
    </source>
</evidence>
<keyword evidence="4 10" id="KW-0418">Kinase</keyword>
<dbReference type="GO" id="GO:0004370">
    <property type="term" value="F:glycerol kinase activity"/>
    <property type="evidence" value="ECO:0007669"/>
    <property type="project" value="TreeGrafter"/>
</dbReference>
<organism evidence="10 11">
    <name type="scientific">Haloferula luteola</name>
    <dbReference type="NCBI Taxonomy" id="595692"/>
    <lineage>
        <taxon>Bacteria</taxon>
        <taxon>Pseudomonadati</taxon>
        <taxon>Verrucomicrobiota</taxon>
        <taxon>Verrucomicrobiia</taxon>
        <taxon>Verrucomicrobiales</taxon>
        <taxon>Verrucomicrobiaceae</taxon>
        <taxon>Haloferula</taxon>
    </lineage>
</organism>
<keyword evidence="7" id="KW-0684">Rhamnose metabolism</keyword>
<accession>A0A840V2C5</accession>
<evidence type="ECO:0000313" key="10">
    <source>
        <dbReference type="EMBL" id="MBB5349824.1"/>
    </source>
</evidence>
<dbReference type="GO" id="GO:0005829">
    <property type="term" value="C:cytosol"/>
    <property type="evidence" value="ECO:0007669"/>
    <property type="project" value="TreeGrafter"/>
</dbReference>
<evidence type="ECO:0000259" key="9">
    <source>
        <dbReference type="Pfam" id="PF02782"/>
    </source>
</evidence>
<protein>
    <submittedName>
        <fullName evidence="10">Sugar (Pentulose or hexulose) kinase</fullName>
    </submittedName>
</protein>
<dbReference type="EMBL" id="JACHFD010000001">
    <property type="protein sequence ID" value="MBB5349824.1"/>
    <property type="molecule type" value="Genomic_DNA"/>
</dbReference>
<evidence type="ECO:0000256" key="5">
    <source>
        <dbReference type="ARBA" id="ARBA00022840"/>
    </source>
</evidence>